<gene>
    <name evidence="1" type="ORF">CCAP1982_LOCUS8913</name>
</gene>
<dbReference type="EMBL" id="CAJHJT010000012">
    <property type="protein sequence ID" value="CAD7000437.1"/>
    <property type="molecule type" value="Genomic_DNA"/>
</dbReference>
<dbReference type="Proteomes" id="UP000606786">
    <property type="component" value="Unassembled WGS sequence"/>
</dbReference>
<name>A0A811URN9_CERCA</name>
<accession>A0A811URN9</accession>
<dbReference type="AlphaFoldDB" id="A0A811URN9"/>
<reference evidence="1" key="1">
    <citation type="submission" date="2020-11" db="EMBL/GenBank/DDBJ databases">
        <authorList>
            <person name="Whitehead M."/>
        </authorList>
    </citation>
    <scope>NUCLEOTIDE SEQUENCE</scope>
    <source>
        <strain evidence="1">EGII</strain>
    </source>
</reference>
<evidence type="ECO:0000313" key="1">
    <source>
        <dbReference type="EMBL" id="CAD7000437.1"/>
    </source>
</evidence>
<sequence>MTLADLLRRPLDDLWLNFGIYFWILEITPEISIRKVRTENIFVDVSASDDPELSIQRILRLS</sequence>
<evidence type="ECO:0000313" key="2">
    <source>
        <dbReference type="Proteomes" id="UP000606786"/>
    </source>
</evidence>
<keyword evidence="2" id="KW-1185">Reference proteome</keyword>
<feature type="non-terminal residue" evidence="1">
    <location>
        <position position="62"/>
    </location>
</feature>
<organism evidence="1 2">
    <name type="scientific">Ceratitis capitata</name>
    <name type="common">Mediterranean fruit fly</name>
    <name type="synonym">Tephritis capitata</name>
    <dbReference type="NCBI Taxonomy" id="7213"/>
    <lineage>
        <taxon>Eukaryota</taxon>
        <taxon>Metazoa</taxon>
        <taxon>Ecdysozoa</taxon>
        <taxon>Arthropoda</taxon>
        <taxon>Hexapoda</taxon>
        <taxon>Insecta</taxon>
        <taxon>Pterygota</taxon>
        <taxon>Neoptera</taxon>
        <taxon>Endopterygota</taxon>
        <taxon>Diptera</taxon>
        <taxon>Brachycera</taxon>
        <taxon>Muscomorpha</taxon>
        <taxon>Tephritoidea</taxon>
        <taxon>Tephritidae</taxon>
        <taxon>Ceratitis</taxon>
        <taxon>Ceratitis</taxon>
    </lineage>
</organism>
<comment type="caution">
    <text evidence="1">The sequence shown here is derived from an EMBL/GenBank/DDBJ whole genome shotgun (WGS) entry which is preliminary data.</text>
</comment>
<protein>
    <submittedName>
        <fullName evidence="1">(Mediterranean fruit fly) hypothetical protein</fullName>
    </submittedName>
</protein>
<proteinExistence type="predicted"/>